<dbReference type="SUPFAM" id="SSF54106">
    <property type="entry name" value="LysM domain"/>
    <property type="match status" value="1"/>
</dbReference>
<dbReference type="EMBL" id="JBFXLT010000004">
    <property type="protein sequence ID" value="KAL2821497.1"/>
    <property type="molecule type" value="Genomic_DNA"/>
</dbReference>
<evidence type="ECO:0000256" key="2">
    <source>
        <dbReference type="ARBA" id="ARBA00023026"/>
    </source>
</evidence>
<keyword evidence="2" id="KW-0843">Virulence</keyword>
<reference evidence="5 6" key="1">
    <citation type="submission" date="2024-07" db="EMBL/GenBank/DDBJ databases">
        <title>Section-level genome sequencing and comparative genomics of Aspergillus sections Usti and Cavernicolus.</title>
        <authorList>
            <consortium name="Lawrence Berkeley National Laboratory"/>
            <person name="Nybo J.L."/>
            <person name="Vesth T.C."/>
            <person name="Theobald S."/>
            <person name="Frisvad J.C."/>
            <person name="Larsen T.O."/>
            <person name="Kjaerboelling I."/>
            <person name="Rothschild-Mancinelli K."/>
            <person name="Lyhne E.K."/>
            <person name="Kogle M.E."/>
            <person name="Barry K."/>
            <person name="Clum A."/>
            <person name="Na H."/>
            <person name="Ledsgaard L."/>
            <person name="Lin J."/>
            <person name="Lipzen A."/>
            <person name="Kuo A."/>
            <person name="Riley R."/>
            <person name="Mondo S."/>
            <person name="Labutti K."/>
            <person name="Haridas S."/>
            <person name="Pangalinan J."/>
            <person name="Salamov A.A."/>
            <person name="Simmons B.A."/>
            <person name="Magnuson J.K."/>
            <person name="Chen J."/>
            <person name="Drula E."/>
            <person name="Henrissat B."/>
            <person name="Wiebenga A."/>
            <person name="Lubbers R.J."/>
            <person name="Gomes A.C."/>
            <person name="Makela M.R."/>
            <person name="Stajich J."/>
            <person name="Grigoriev I.V."/>
            <person name="Mortensen U.H."/>
            <person name="De Vries R.P."/>
            <person name="Baker S.E."/>
            <person name="Andersen M.R."/>
        </authorList>
    </citation>
    <scope>NUCLEOTIDE SEQUENCE [LARGE SCALE GENOMIC DNA]</scope>
    <source>
        <strain evidence="5 6">CBS 588.65</strain>
    </source>
</reference>
<feature type="compositionally biased region" description="Low complexity" evidence="3">
    <location>
        <begin position="28"/>
        <end position="53"/>
    </location>
</feature>
<keyword evidence="1" id="KW-0147">Chitin-binding</keyword>
<comment type="caution">
    <text evidence="5">The sequence shown here is derived from an EMBL/GenBank/DDBJ whole genome shotgun (WGS) entry which is preliminary data.</text>
</comment>
<dbReference type="InterPro" id="IPR018392">
    <property type="entry name" value="LysM"/>
</dbReference>
<evidence type="ECO:0000259" key="4">
    <source>
        <dbReference type="PROSITE" id="PS51782"/>
    </source>
</evidence>
<dbReference type="SMART" id="SM00257">
    <property type="entry name" value="LysM"/>
    <property type="match status" value="1"/>
</dbReference>
<dbReference type="Pfam" id="PF01476">
    <property type="entry name" value="LysM"/>
    <property type="match status" value="1"/>
</dbReference>
<name>A0ABR4I176_9EURO</name>
<feature type="domain" description="LysM" evidence="4">
    <location>
        <begin position="61"/>
        <end position="107"/>
    </location>
</feature>
<dbReference type="InterPro" id="IPR036779">
    <property type="entry name" value="LysM_dom_sf"/>
</dbReference>
<dbReference type="Proteomes" id="UP001610334">
    <property type="component" value="Unassembled WGS sequence"/>
</dbReference>
<gene>
    <name evidence="5" type="ORF">BJX63DRAFT_417905</name>
</gene>
<accession>A0ABR4I176</accession>
<feature type="region of interest" description="Disordered" evidence="3">
    <location>
        <begin position="28"/>
        <end position="55"/>
    </location>
</feature>
<dbReference type="CDD" id="cd00118">
    <property type="entry name" value="LysM"/>
    <property type="match status" value="1"/>
</dbReference>
<dbReference type="PANTHER" id="PTHR34997">
    <property type="entry name" value="AM15"/>
    <property type="match status" value="1"/>
</dbReference>
<protein>
    <recommendedName>
        <fullName evidence="4">LysM domain-containing protein</fullName>
    </recommendedName>
</protein>
<organism evidence="5 6">
    <name type="scientific">Aspergillus granulosus</name>
    <dbReference type="NCBI Taxonomy" id="176169"/>
    <lineage>
        <taxon>Eukaryota</taxon>
        <taxon>Fungi</taxon>
        <taxon>Dikarya</taxon>
        <taxon>Ascomycota</taxon>
        <taxon>Pezizomycotina</taxon>
        <taxon>Eurotiomycetes</taxon>
        <taxon>Eurotiomycetidae</taxon>
        <taxon>Eurotiales</taxon>
        <taxon>Aspergillaceae</taxon>
        <taxon>Aspergillus</taxon>
        <taxon>Aspergillus subgen. Nidulantes</taxon>
    </lineage>
</organism>
<dbReference type="Gene3D" id="3.10.350.10">
    <property type="entry name" value="LysM domain"/>
    <property type="match status" value="1"/>
</dbReference>
<evidence type="ECO:0000313" key="6">
    <source>
        <dbReference type="Proteomes" id="UP001610334"/>
    </source>
</evidence>
<evidence type="ECO:0000313" key="5">
    <source>
        <dbReference type="EMBL" id="KAL2821497.1"/>
    </source>
</evidence>
<proteinExistence type="predicted"/>
<keyword evidence="6" id="KW-1185">Reference proteome</keyword>
<dbReference type="PANTHER" id="PTHR34997:SF1">
    <property type="entry name" value="PEPTIDOGLYCAN-BINDING LYSIN DOMAIN"/>
    <property type="match status" value="1"/>
</dbReference>
<dbReference type="InterPro" id="IPR052210">
    <property type="entry name" value="LysM1-like"/>
</dbReference>
<evidence type="ECO:0000256" key="3">
    <source>
        <dbReference type="SAM" id="MobiDB-lite"/>
    </source>
</evidence>
<dbReference type="PROSITE" id="PS51782">
    <property type="entry name" value="LYSM"/>
    <property type="match status" value="1"/>
</dbReference>
<sequence>MFSSLFDTTISAVTTLNPWIAAGVSITPSPSATLPSSTSTSTTSTTPPTETQPGAPFDCVKWHTVESGDGCQFISNEYGISLDDFYKWNPGVDSGCSALWLGYAVCVAV</sequence>
<evidence type="ECO:0000256" key="1">
    <source>
        <dbReference type="ARBA" id="ARBA00022669"/>
    </source>
</evidence>